<comment type="subcellular location">
    <subcellularLocation>
        <location evidence="1">Nucleus</location>
    </subcellularLocation>
</comment>
<dbReference type="GO" id="GO:0045944">
    <property type="term" value="P:positive regulation of transcription by RNA polymerase II"/>
    <property type="evidence" value="ECO:0007669"/>
    <property type="project" value="TreeGrafter"/>
</dbReference>
<dbReference type="GO" id="GO:0005634">
    <property type="term" value="C:nucleus"/>
    <property type="evidence" value="ECO:0007669"/>
    <property type="project" value="UniProtKB-SubCell"/>
</dbReference>
<dbReference type="InterPro" id="IPR001138">
    <property type="entry name" value="Zn2Cys6_DnaBD"/>
</dbReference>
<dbReference type="OrthoDB" id="424974at2759"/>
<dbReference type="GO" id="GO:0000981">
    <property type="term" value="F:DNA-binding transcription factor activity, RNA polymerase II-specific"/>
    <property type="evidence" value="ECO:0007669"/>
    <property type="project" value="InterPro"/>
</dbReference>
<feature type="region of interest" description="Disordered" evidence="3">
    <location>
        <begin position="80"/>
        <end position="100"/>
    </location>
</feature>
<evidence type="ECO:0000256" key="1">
    <source>
        <dbReference type="ARBA" id="ARBA00004123"/>
    </source>
</evidence>
<dbReference type="PANTHER" id="PTHR37534:SF49">
    <property type="entry name" value="LYSINE BIOSYNTHESIS REGULATORY PROTEIN LYS14"/>
    <property type="match status" value="1"/>
</dbReference>
<dbReference type="Gene3D" id="4.10.240.10">
    <property type="entry name" value="Zn(2)-C6 fungal-type DNA-binding domain"/>
    <property type="match status" value="1"/>
</dbReference>
<dbReference type="AlphaFoldDB" id="A0A1G4J367"/>
<accession>A0A1G4J367</accession>
<evidence type="ECO:0000259" key="4">
    <source>
        <dbReference type="PROSITE" id="PS50048"/>
    </source>
</evidence>
<dbReference type="STRING" id="1230905.A0A1G4J367"/>
<dbReference type="Proteomes" id="UP000191024">
    <property type="component" value="Chromosome C"/>
</dbReference>
<proteinExistence type="predicted"/>
<feature type="domain" description="Zn(2)-C6 fungal-type" evidence="4">
    <location>
        <begin position="155"/>
        <end position="185"/>
    </location>
</feature>
<dbReference type="Pfam" id="PF11951">
    <property type="entry name" value="Fungal_trans_2"/>
    <property type="match status" value="1"/>
</dbReference>
<dbReference type="Pfam" id="PF00172">
    <property type="entry name" value="Zn_clus"/>
    <property type="match status" value="1"/>
</dbReference>
<evidence type="ECO:0000313" key="6">
    <source>
        <dbReference type="Proteomes" id="UP000191024"/>
    </source>
</evidence>
<evidence type="ECO:0000256" key="3">
    <source>
        <dbReference type="SAM" id="MobiDB-lite"/>
    </source>
</evidence>
<dbReference type="CDD" id="cd00067">
    <property type="entry name" value="GAL4"/>
    <property type="match status" value="1"/>
</dbReference>
<dbReference type="PROSITE" id="PS00463">
    <property type="entry name" value="ZN2_CY6_FUNGAL_1"/>
    <property type="match status" value="1"/>
</dbReference>
<dbReference type="SUPFAM" id="SSF57701">
    <property type="entry name" value="Zn2/Cys6 DNA-binding domain"/>
    <property type="match status" value="1"/>
</dbReference>
<dbReference type="PROSITE" id="PS50048">
    <property type="entry name" value="ZN2_CY6_FUNGAL_2"/>
    <property type="match status" value="1"/>
</dbReference>
<dbReference type="InterPro" id="IPR036864">
    <property type="entry name" value="Zn2-C6_fun-type_DNA-bd_sf"/>
</dbReference>
<dbReference type="GO" id="GO:0000976">
    <property type="term" value="F:transcription cis-regulatory region binding"/>
    <property type="evidence" value="ECO:0007669"/>
    <property type="project" value="TreeGrafter"/>
</dbReference>
<dbReference type="SMART" id="SM00066">
    <property type="entry name" value="GAL4"/>
    <property type="match status" value="1"/>
</dbReference>
<dbReference type="GO" id="GO:0008270">
    <property type="term" value="F:zinc ion binding"/>
    <property type="evidence" value="ECO:0007669"/>
    <property type="project" value="InterPro"/>
</dbReference>
<feature type="compositionally biased region" description="Polar residues" evidence="3">
    <location>
        <begin position="28"/>
        <end position="39"/>
    </location>
</feature>
<feature type="compositionally biased region" description="Basic and acidic residues" evidence="3">
    <location>
        <begin position="89"/>
        <end position="100"/>
    </location>
</feature>
<keyword evidence="6" id="KW-1185">Reference proteome</keyword>
<name>A0A1G4J367_9SACH</name>
<protein>
    <submittedName>
        <fullName evidence="5">LAMI_0C05644g1_1</fullName>
    </submittedName>
</protein>
<organism evidence="5 6">
    <name type="scientific">Lachancea mirantina</name>
    <dbReference type="NCBI Taxonomy" id="1230905"/>
    <lineage>
        <taxon>Eukaryota</taxon>
        <taxon>Fungi</taxon>
        <taxon>Dikarya</taxon>
        <taxon>Ascomycota</taxon>
        <taxon>Saccharomycotina</taxon>
        <taxon>Saccharomycetes</taxon>
        <taxon>Saccharomycetales</taxon>
        <taxon>Saccharomycetaceae</taxon>
        <taxon>Lachancea</taxon>
    </lineage>
</organism>
<evidence type="ECO:0000313" key="5">
    <source>
        <dbReference type="EMBL" id="SCU83980.1"/>
    </source>
</evidence>
<feature type="region of interest" description="Disordered" evidence="3">
    <location>
        <begin position="28"/>
        <end position="50"/>
    </location>
</feature>
<sequence>MKHLKSPIGLQVDREGLGPIVGALQTSTTYFSPESTESSGGKEDSSRGSLFQQSGADRILTAPHCLGAANLSDLEFFGRRSTTPMSTPERSDPVSKDNKSVSETAFDASCDARNEGGAYSDVTSKNGVKFSDTVQNNISTSRDAAVPKRKYSRNGCLGCKKKRMKCDEGKPSCWQCSRLGRECVYVPNTKNKKKQPRVGKTNNSNAKIKAKGQQADLVHQDFLAVADSTADDTKTPNLMEDATNGMTLTQTPTMITELPNLIPTKNINAYDANLLIQNLNDIVNMKLSESMINEDFKDLDFPDFGFPDLNALSTRENYASVPISFLVDNVMNFNLSLKSFKLGHIHDKYLEVFYYDCLDSIAPFFQNQGNPLRDILLSFAKGESYLLSAILAVGASIRHRKTNDVEDEKTYCAYLSHCLGLLSEQFKNEMNVVNKIEPISLTVLMLTWDCIYTMNSQWRSHLKGVTELFKKIKAGDSSKVLNVAKCWFKVIETFASISSVLGGALTSEVDLDAIFNPFDYPYVESLKFLNIMTPLNEFNLLRGHKEDFDLVIKEVFKALNIIRHSERNYFSEEGIFDKSLDYLLWSNPNTDTFKESLSYFKIQKILVELDKQLEYSFIDNSGTIPITSQSHPKNSKIIDNAIDVVKMKNGDEIAISWYDISHQTQVLSFLLIVLLKLLGIPKESIAIQQIVKKITSFFGFLDSDDPPQNLRTCYSNFAILIAGLNAIDEGTRDVIKKYYKLNGSRFQRLTEHNLNRLEKVWYGNKQEYKLEDQDVLTW</sequence>
<evidence type="ECO:0000256" key="2">
    <source>
        <dbReference type="ARBA" id="ARBA00023242"/>
    </source>
</evidence>
<reference evidence="6" key="1">
    <citation type="submission" date="2016-03" db="EMBL/GenBank/DDBJ databases">
        <authorList>
            <person name="Devillers H."/>
        </authorList>
    </citation>
    <scope>NUCLEOTIDE SEQUENCE [LARGE SCALE GENOMIC DNA]</scope>
</reference>
<gene>
    <name evidence="5" type="ORF">LAMI_0C05644G</name>
</gene>
<dbReference type="EMBL" id="LT598466">
    <property type="protein sequence ID" value="SCU83980.1"/>
    <property type="molecule type" value="Genomic_DNA"/>
</dbReference>
<dbReference type="InterPro" id="IPR021858">
    <property type="entry name" value="Fun_TF"/>
</dbReference>
<dbReference type="PANTHER" id="PTHR37534">
    <property type="entry name" value="TRANSCRIPTIONAL ACTIVATOR PROTEIN UGA3"/>
    <property type="match status" value="1"/>
</dbReference>
<keyword evidence="2" id="KW-0539">Nucleus</keyword>